<protein>
    <submittedName>
        <fullName evidence="2">Uncharacterized protein</fullName>
    </submittedName>
</protein>
<dbReference type="Proteomes" id="UP000177817">
    <property type="component" value="Unassembled WGS sequence"/>
</dbReference>
<feature type="compositionally biased region" description="Basic and acidic residues" evidence="1">
    <location>
        <begin position="9"/>
        <end position="21"/>
    </location>
</feature>
<dbReference type="EMBL" id="MHKK01000028">
    <property type="protein sequence ID" value="OGY89629.1"/>
    <property type="molecule type" value="Genomic_DNA"/>
</dbReference>
<dbReference type="AlphaFoldDB" id="A0A1G2BM54"/>
<proteinExistence type="predicted"/>
<gene>
    <name evidence="2" type="ORF">A2677_03640</name>
</gene>
<evidence type="ECO:0000256" key="1">
    <source>
        <dbReference type="SAM" id="MobiDB-lite"/>
    </source>
</evidence>
<evidence type="ECO:0000313" key="2">
    <source>
        <dbReference type="EMBL" id="OGY89629.1"/>
    </source>
</evidence>
<accession>A0A1G2BM54</accession>
<name>A0A1G2BM54_9BACT</name>
<comment type="caution">
    <text evidence="2">The sequence shown here is derived from an EMBL/GenBank/DDBJ whole genome shotgun (WGS) entry which is preliminary data.</text>
</comment>
<feature type="region of interest" description="Disordered" evidence="1">
    <location>
        <begin position="1"/>
        <end position="21"/>
    </location>
</feature>
<reference evidence="2 3" key="1">
    <citation type="journal article" date="2016" name="Nat. Commun.">
        <title>Thousands of microbial genomes shed light on interconnected biogeochemical processes in an aquifer system.</title>
        <authorList>
            <person name="Anantharaman K."/>
            <person name="Brown C.T."/>
            <person name="Hug L.A."/>
            <person name="Sharon I."/>
            <person name="Castelle C.J."/>
            <person name="Probst A.J."/>
            <person name="Thomas B.C."/>
            <person name="Singh A."/>
            <person name="Wilkins M.J."/>
            <person name="Karaoz U."/>
            <person name="Brodie E.L."/>
            <person name="Williams K.H."/>
            <person name="Hubbard S.S."/>
            <person name="Banfield J.F."/>
        </authorList>
    </citation>
    <scope>NUCLEOTIDE SEQUENCE [LARGE SCALE GENOMIC DNA]</scope>
</reference>
<organism evidence="2 3">
    <name type="scientific">Candidatus Komeilibacteria bacterium RIFCSPHIGHO2_01_FULL_52_14</name>
    <dbReference type="NCBI Taxonomy" id="1798549"/>
    <lineage>
        <taxon>Bacteria</taxon>
        <taxon>Candidatus Komeiliibacteriota</taxon>
    </lineage>
</organism>
<evidence type="ECO:0000313" key="3">
    <source>
        <dbReference type="Proteomes" id="UP000177817"/>
    </source>
</evidence>
<sequence length="116" mass="13781">MNRRPIQHAFRDTTDESRSEWLRRERQHAQEIIPTLPGQLLRAQVDGKRHCDILEMPGNGSRGKSVHSLKGVTKYLAMWCRARGYRLAVRRKEVDPHYEDDHKVVHHYHYMLSVRL</sequence>